<comment type="caution">
    <text evidence="3">The sequence shown here is derived from an EMBL/GenBank/DDBJ whole genome shotgun (WGS) entry which is preliminary data.</text>
</comment>
<keyword evidence="1" id="KW-0812">Transmembrane</keyword>
<feature type="transmembrane region" description="Helical" evidence="1">
    <location>
        <begin position="263"/>
        <end position="281"/>
    </location>
</feature>
<keyword evidence="3" id="KW-0482">Metalloprotease</keyword>
<feature type="transmembrane region" description="Helical" evidence="1">
    <location>
        <begin position="71"/>
        <end position="93"/>
    </location>
</feature>
<gene>
    <name evidence="3" type="ORF">CTM88_03915</name>
</gene>
<keyword evidence="1" id="KW-0472">Membrane</keyword>
<feature type="transmembrane region" description="Helical" evidence="1">
    <location>
        <begin position="113"/>
        <end position="132"/>
    </location>
</feature>
<dbReference type="GO" id="GO:0004175">
    <property type="term" value="F:endopeptidase activity"/>
    <property type="evidence" value="ECO:0007669"/>
    <property type="project" value="UniProtKB-ARBA"/>
</dbReference>
<accession>A0A2T3IQX8</accession>
<evidence type="ECO:0000259" key="2">
    <source>
        <dbReference type="Pfam" id="PF02517"/>
    </source>
</evidence>
<feature type="transmembrane region" description="Helical" evidence="1">
    <location>
        <begin position="153"/>
        <end position="170"/>
    </location>
</feature>
<dbReference type="RefSeq" id="WP_065167230.1">
    <property type="nucleotide sequence ID" value="NZ_PYMK01000003.1"/>
</dbReference>
<feature type="transmembrane region" description="Helical" evidence="1">
    <location>
        <begin position="214"/>
        <end position="232"/>
    </location>
</feature>
<feature type="transmembrane region" description="Helical" evidence="1">
    <location>
        <begin position="34"/>
        <end position="64"/>
    </location>
</feature>
<dbReference type="AlphaFoldDB" id="A0A2T3IQX8"/>
<sequence length="283" mass="31729">MNYLLFPSMLVWLLLAISIGCILAKKTYWQLPLILTLVAAMTFNVLTPIGATIIVSGLAIAYFTAQQHNKVLIYVGHSAVILWIIGLVLHLYPGINNLLVLDQVNSGPLSRPFTLYFNLDKPMLIFALLLLVPNIVSNNQYNWRSFSLSRSQISIIGGGLITLPLFAWALQLVRPELTLPSWWWIFAMNNLIFTCVAEEVLFRGYIQGFLCKKLTPSIAIIIASVLFGLAHFSGGPLFIIIATLAGILYGLSYYWTRKITIAIVVHFAFNLLHLVFFTYPLPL</sequence>
<organism evidence="3 4">
    <name type="scientific">Photobacterium aquimaris</name>
    <dbReference type="NCBI Taxonomy" id="512643"/>
    <lineage>
        <taxon>Bacteria</taxon>
        <taxon>Pseudomonadati</taxon>
        <taxon>Pseudomonadota</taxon>
        <taxon>Gammaproteobacteria</taxon>
        <taxon>Vibrionales</taxon>
        <taxon>Vibrionaceae</taxon>
        <taxon>Photobacterium</taxon>
    </lineage>
</organism>
<feature type="transmembrane region" description="Helical" evidence="1">
    <location>
        <begin position="238"/>
        <end position="256"/>
    </location>
</feature>
<keyword evidence="1" id="KW-1133">Transmembrane helix</keyword>
<feature type="domain" description="CAAX prenyl protease 2/Lysostaphin resistance protein A-like" evidence="2">
    <location>
        <begin position="181"/>
        <end position="272"/>
    </location>
</feature>
<protein>
    <submittedName>
        <fullName evidence="3">CPBP family intramembrane metalloprotease</fullName>
    </submittedName>
</protein>
<evidence type="ECO:0000313" key="4">
    <source>
        <dbReference type="Proteomes" id="UP000240254"/>
    </source>
</evidence>
<proteinExistence type="predicted"/>
<evidence type="ECO:0000256" key="1">
    <source>
        <dbReference type="SAM" id="Phobius"/>
    </source>
</evidence>
<dbReference type="GO" id="GO:0008237">
    <property type="term" value="F:metallopeptidase activity"/>
    <property type="evidence" value="ECO:0007669"/>
    <property type="project" value="UniProtKB-KW"/>
</dbReference>
<dbReference type="Pfam" id="PF02517">
    <property type="entry name" value="Rce1-like"/>
    <property type="match status" value="1"/>
</dbReference>
<dbReference type="GO" id="GO:0080120">
    <property type="term" value="P:CAAX-box protein maturation"/>
    <property type="evidence" value="ECO:0007669"/>
    <property type="project" value="UniProtKB-ARBA"/>
</dbReference>
<dbReference type="EMBL" id="PYMK01000003">
    <property type="protein sequence ID" value="PSU30758.1"/>
    <property type="molecule type" value="Genomic_DNA"/>
</dbReference>
<evidence type="ECO:0000313" key="3">
    <source>
        <dbReference type="EMBL" id="PSU30758.1"/>
    </source>
</evidence>
<reference evidence="3 4" key="1">
    <citation type="submission" date="2018-03" db="EMBL/GenBank/DDBJ databases">
        <title>Whole genome sequencing of Histamine producing bacteria.</title>
        <authorList>
            <person name="Butler K."/>
        </authorList>
    </citation>
    <scope>NUCLEOTIDE SEQUENCE [LARGE SCALE GENOMIC DNA]</scope>
    <source>
        <strain evidence="3 4">BS2</strain>
    </source>
</reference>
<keyword evidence="3" id="KW-0378">Hydrolase</keyword>
<dbReference type="OrthoDB" id="5322702at2"/>
<name>A0A2T3IQX8_9GAMM</name>
<dbReference type="Proteomes" id="UP000240254">
    <property type="component" value="Unassembled WGS sequence"/>
</dbReference>
<feature type="transmembrane region" description="Helical" evidence="1">
    <location>
        <begin position="182"/>
        <end position="202"/>
    </location>
</feature>
<keyword evidence="3" id="KW-0645">Protease</keyword>
<dbReference type="InterPro" id="IPR003675">
    <property type="entry name" value="Rce1/LyrA-like_dom"/>
</dbReference>
<dbReference type="GO" id="GO:0006508">
    <property type="term" value="P:proteolysis"/>
    <property type="evidence" value="ECO:0007669"/>
    <property type="project" value="UniProtKB-KW"/>
</dbReference>